<sequence>MSAMIGPVFFTLIQNSIESGFKNTAVMAFGILLSDLIYVMITFFSVSIFAQNPYFEVFLGYGGALVLIGFGVVTFFKKSVHRPNTAGIVFPKPKKMTAFLKGFSINGVNPFVMLFWISIAGIVSIKDEFRIIDVVFYYAGILLTVFSIDLLKAFVAKQLKPYVTPVIMMRMNRIVAIVLVFFGIRLILYAYEKHLLL</sequence>
<proteinExistence type="predicted"/>
<dbReference type="Proteomes" id="UP001595766">
    <property type="component" value="Unassembled WGS sequence"/>
</dbReference>
<feature type="transmembrane region" description="Helical" evidence="6">
    <location>
        <begin position="98"/>
        <end position="123"/>
    </location>
</feature>
<dbReference type="PANTHER" id="PTHR30086:SF20">
    <property type="entry name" value="ARGININE EXPORTER PROTEIN ARGO-RELATED"/>
    <property type="match status" value="1"/>
</dbReference>
<evidence type="ECO:0000256" key="1">
    <source>
        <dbReference type="ARBA" id="ARBA00004651"/>
    </source>
</evidence>
<comment type="subcellular location">
    <subcellularLocation>
        <location evidence="1">Cell membrane</location>
        <topology evidence="1">Multi-pass membrane protein</topology>
    </subcellularLocation>
</comment>
<dbReference type="InterPro" id="IPR001123">
    <property type="entry name" value="LeuE-type"/>
</dbReference>
<evidence type="ECO:0000313" key="8">
    <source>
        <dbReference type="Proteomes" id="UP001595766"/>
    </source>
</evidence>
<comment type="caution">
    <text evidence="7">The sequence shown here is derived from an EMBL/GenBank/DDBJ whole genome shotgun (WGS) entry which is preliminary data.</text>
</comment>
<organism evidence="7 8">
    <name type="scientific">Belliella kenyensis</name>
    <dbReference type="NCBI Taxonomy" id="1472724"/>
    <lineage>
        <taxon>Bacteria</taxon>
        <taxon>Pseudomonadati</taxon>
        <taxon>Bacteroidota</taxon>
        <taxon>Cytophagia</taxon>
        <taxon>Cytophagales</taxon>
        <taxon>Cyclobacteriaceae</taxon>
        <taxon>Belliella</taxon>
    </lineage>
</organism>
<feature type="transmembrane region" description="Helical" evidence="6">
    <location>
        <begin position="25"/>
        <end position="46"/>
    </location>
</feature>
<evidence type="ECO:0000313" key="7">
    <source>
        <dbReference type="EMBL" id="MFC3975270.1"/>
    </source>
</evidence>
<keyword evidence="5 6" id="KW-0472">Membrane</keyword>
<dbReference type="EMBL" id="JBHSAV010000003">
    <property type="protein sequence ID" value="MFC3975270.1"/>
    <property type="molecule type" value="Genomic_DNA"/>
</dbReference>
<dbReference type="RefSeq" id="WP_317208405.1">
    <property type="nucleotide sequence ID" value="NZ_JAKZGR010000003.1"/>
</dbReference>
<evidence type="ECO:0000256" key="3">
    <source>
        <dbReference type="ARBA" id="ARBA00022692"/>
    </source>
</evidence>
<evidence type="ECO:0000256" key="2">
    <source>
        <dbReference type="ARBA" id="ARBA00022475"/>
    </source>
</evidence>
<protein>
    <submittedName>
        <fullName evidence="7">LysE family translocator</fullName>
    </submittedName>
</protein>
<gene>
    <name evidence="7" type="ORF">ACFOUP_02655</name>
</gene>
<feature type="transmembrane region" description="Helical" evidence="6">
    <location>
        <begin position="174"/>
        <end position="191"/>
    </location>
</feature>
<evidence type="ECO:0000256" key="4">
    <source>
        <dbReference type="ARBA" id="ARBA00022989"/>
    </source>
</evidence>
<accession>A0ABV8EHA2</accession>
<dbReference type="Pfam" id="PF01810">
    <property type="entry name" value="LysE"/>
    <property type="match status" value="1"/>
</dbReference>
<reference evidence="8" key="1">
    <citation type="journal article" date="2019" name="Int. J. Syst. Evol. Microbiol.">
        <title>The Global Catalogue of Microorganisms (GCM) 10K type strain sequencing project: providing services to taxonomists for standard genome sequencing and annotation.</title>
        <authorList>
            <consortium name="The Broad Institute Genomics Platform"/>
            <consortium name="The Broad Institute Genome Sequencing Center for Infectious Disease"/>
            <person name="Wu L."/>
            <person name="Ma J."/>
        </authorList>
    </citation>
    <scope>NUCLEOTIDE SEQUENCE [LARGE SCALE GENOMIC DNA]</scope>
    <source>
        <strain evidence="8">CECT 8551</strain>
    </source>
</reference>
<dbReference type="PANTHER" id="PTHR30086">
    <property type="entry name" value="ARGININE EXPORTER PROTEIN ARGO"/>
    <property type="match status" value="1"/>
</dbReference>
<evidence type="ECO:0000256" key="5">
    <source>
        <dbReference type="ARBA" id="ARBA00023136"/>
    </source>
</evidence>
<evidence type="ECO:0000256" key="6">
    <source>
        <dbReference type="SAM" id="Phobius"/>
    </source>
</evidence>
<keyword evidence="4 6" id="KW-1133">Transmembrane helix</keyword>
<keyword evidence="3 6" id="KW-0812">Transmembrane</keyword>
<feature type="transmembrane region" description="Helical" evidence="6">
    <location>
        <begin position="58"/>
        <end position="77"/>
    </location>
</feature>
<keyword evidence="2" id="KW-1003">Cell membrane</keyword>
<feature type="transmembrane region" description="Helical" evidence="6">
    <location>
        <begin position="135"/>
        <end position="154"/>
    </location>
</feature>
<name>A0ABV8EHA2_9BACT</name>
<keyword evidence="8" id="KW-1185">Reference proteome</keyword>